<dbReference type="InterPro" id="IPR050554">
    <property type="entry name" value="Met_Synthase/Corrinoid"/>
</dbReference>
<sequence length="254" mass="29252">IVDYIDWSPFFHAWEMKGVYPKILNDKKYGDEARKLYEDGRSMLDNIISSRHLSAKAVIGIYPAYAKDEIVYSENVQFHFPRQRIDKGINNSNYSLADFIAPSNDYIGIFAVTTGYGVEEIVTKYKKQNDDYNAIMVKIIADRLAEAFGEQLHEKVRREFWGYAYDEVLNTEELIKEKYRGIRPAPGYPACPDHSEKDKIWEILSVKENTGIRLTETRAMVPAASVCGWYFSHPKSKYFSVGDQSTNTTNNKLL</sequence>
<dbReference type="Gene3D" id="3.10.196.10">
    <property type="entry name" value="Vitamin B12-dependent methionine synthase, activation domain"/>
    <property type="match status" value="1"/>
</dbReference>
<evidence type="ECO:0000256" key="1">
    <source>
        <dbReference type="ARBA" id="ARBA00022723"/>
    </source>
</evidence>
<name>A0A382XPN9_9ZZZZ</name>
<dbReference type="AlphaFoldDB" id="A0A382XPN9"/>
<dbReference type="GO" id="GO:0046872">
    <property type="term" value="F:metal ion binding"/>
    <property type="evidence" value="ECO:0007669"/>
    <property type="project" value="UniProtKB-KW"/>
</dbReference>
<dbReference type="SUPFAM" id="SSF56507">
    <property type="entry name" value="Methionine synthase activation domain-like"/>
    <property type="match status" value="1"/>
</dbReference>
<dbReference type="GO" id="GO:0046653">
    <property type="term" value="P:tetrahydrofolate metabolic process"/>
    <property type="evidence" value="ECO:0007669"/>
    <property type="project" value="TreeGrafter"/>
</dbReference>
<dbReference type="GO" id="GO:0005829">
    <property type="term" value="C:cytosol"/>
    <property type="evidence" value="ECO:0007669"/>
    <property type="project" value="TreeGrafter"/>
</dbReference>
<evidence type="ECO:0000313" key="4">
    <source>
        <dbReference type="EMBL" id="SVD72963.1"/>
    </source>
</evidence>
<dbReference type="EMBL" id="UINC01169432">
    <property type="protein sequence ID" value="SVD72963.1"/>
    <property type="molecule type" value="Genomic_DNA"/>
</dbReference>
<feature type="non-terminal residue" evidence="4">
    <location>
        <position position="1"/>
    </location>
</feature>
<dbReference type="GO" id="GO:0008705">
    <property type="term" value="F:methionine synthase activity"/>
    <property type="evidence" value="ECO:0007669"/>
    <property type="project" value="InterPro"/>
</dbReference>
<dbReference type="PANTHER" id="PTHR45833:SF1">
    <property type="entry name" value="METHIONINE SYNTHASE"/>
    <property type="match status" value="1"/>
</dbReference>
<dbReference type="PANTHER" id="PTHR45833">
    <property type="entry name" value="METHIONINE SYNTHASE"/>
    <property type="match status" value="1"/>
</dbReference>
<protein>
    <recommendedName>
        <fullName evidence="3">AdoMet activation domain-containing protein</fullName>
    </recommendedName>
</protein>
<dbReference type="PROSITE" id="PS50974">
    <property type="entry name" value="ADOMET_ACTIVATION"/>
    <property type="match status" value="1"/>
</dbReference>
<dbReference type="InterPro" id="IPR037010">
    <property type="entry name" value="VitB12-dep_Met_synth_activ_sf"/>
</dbReference>
<evidence type="ECO:0000259" key="3">
    <source>
        <dbReference type="PROSITE" id="PS50974"/>
    </source>
</evidence>
<evidence type="ECO:0000256" key="2">
    <source>
        <dbReference type="ARBA" id="ARBA00023285"/>
    </source>
</evidence>
<dbReference type="GO" id="GO:0050667">
    <property type="term" value="P:homocysteine metabolic process"/>
    <property type="evidence" value="ECO:0007669"/>
    <property type="project" value="TreeGrafter"/>
</dbReference>
<feature type="domain" description="AdoMet activation" evidence="3">
    <location>
        <begin position="1"/>
        <end position="254"/>
    </location>
</feature>
<proteinExistence type="predicted"/>
<reference evidence="4" key="1">
    <citation type="submission" date="2018-05" db="EMBL/GenBank/DDBJ databases">
        <authorList>
            <person name="Lanie J.A."/>
            <person name="Ng W.-L."/>
            <person name="Kazmierczak K.M."/>
            <person name="Andrzejewski T.M."/>
            <person name="Davidsen T.M."/>
            <person name="Wayne K.J."/>
            <person name="Tettelin H."/>
            <person name="Glass J.I."/>
            <person name="Rusch D."/>
            <person name="Podicherti R."/>
            <person name="Tsui H.-C.T."/>
            <person name="Winkler M.E."/>
        </authorList>
    </citation>
    <scope>NUCLEOTIDE SEQUENCE</scope>
</reference>
<gene>
    <name evidence="4" type="ORF">METZ01_LOCUS425817</name>
</gene>
<organism evidence="4">
    <name type="scientific">marine metagenome</name>
    <dbReference type="NCBI Taxonomy" id="408172"/>
    <lineage>
        <taxon>unclassified sequences</taxon>
        <taxon>metagenomes</taxon>
        <taxon>ecological metagenomes</taxon>
    </lineage>
</organism>
<keyword evidence="2" id="KW-0170">Cobalt</keyword>
<keyword evidence="1" id="KW-0479">Metal-binding</keyword>
<accession>A0A382XPN9</accession>
<dbReference type="InterPro" id="IPR004223">
    <property type="entry name" value="VitB12-dep_Met_synth_activ_dom"/>
</dbReference>
<dbReference type="Pfam" id="PF02965">
    <property type="entry name" value="Met_synt_B12"/>
    <property type="match status" value="1"/>
</dbReference>